<dbReference type="Gene3D" id="1.10.510.10">
    <property type="entry name" value="Transferase(Phosphotransferase) domain 1"/>
    <property type="match status" value="1"/>
</dbReference>
<keyword evidence="10" id="KW-1185">Reference proteome</keyword>
<evidence type="ECO:0000313" key="10">
    <source>
        <dbReference type="Proteomes" id="UP000663929"/>
    </source>
</evidence>
<keyword evidence="9" id="KW-0808">Transferase</keyword>
<dbReference type="SMART" id="SM00220">
    <property type="entry name" value="S_TKc"/>
    <property type="match status" value="1"/>
</dbReference>
<dbReference type="PROSITE" id="PS50011">
    <property type="entry name" value="PROTEIN_KINASE_DOM"/>
    <property type="match status" value="1"/>
</dbReference>
<dbReference type="InterPro" id="IPR019775">
    <property type="entry name" value="WD40_repeat_CS"/>
</dbReference>
<feature type="repeat" description="WD" evidence="5">
    <location>
        <begin position="1900"/>
        <end position="1941"/>
    </location>
</feature>
<dbReference type="PROSITE" id="PS00107">
    <property type="entry name" value="PROTEIN_KINASE_ATP"/>
    <property type="match status" value="1"/>
</dbReference>
<protein>
    <submittedName>
        <fullName evidence="9">Protein kinase</fullName>
    </submittedName>
</protein>
<evidence type="ECO:0000256" key="2">
    <source>
        <dbReference type="ARBA" id="ARBA00022737"/>
    </source>
</evidence>
<reference evidence="9" key="1">
    <citation type="submission" date="2021-03" db="EMBL/GenBank/DDBJ databases">
        <title>Acanthopleuribacteraceae sp. M133.</title>
        <authorList>
            <person name="Wang G."/>
        </authorList>
    </citation>
    <scope>NUCLEOTIDE SEQUENCE</scope>
    <source>
        <strain evidence="9">M133</strain>
    </source>
</reference>
<dbReference type="InterPro" id="IPR049052">
    <property type="entry name" value="nSTAND1"/>
</dbReference>
<dbReference type="InterPro" id="IPR017441">
    <property type="entry name" value="Protein_kinase_ATP_BS"/>
</dbReference>
<dbReference type="PROSITE" id="PS50082">
    <property type="entry name" value="WD_REPEATS_2"/>
    <property type="match status" value="17"/>
</dbReference>
<dbReference type="Pfam" id="PF00400">
    <property type="entry name" value="WD40"/>
    <property type="match status" value="12"/>
</dbReference>
<feature type="repeat" description="WD" evidence="5">
    <location>
        <begin position="1942"/>
        <end position="1983"/>
    </location>
</feature>
<dbReference type="Gene3D" id="2.130.10.10">
    <property type="entry name" value="YVTN repeat-like/Quinoprotein amine dehydrogenase"/>
    <property type="match status" value="9"/>
</dbReference>
<feature type="repeat" description="WD" evidence="5">
    <location>
        <begin position="2293"/>
        <end position="2327"/>
    </location>
</feature>
<dbReference type="InterPro" id="IPR024983">
    <property type="entry name" value="CHAT_dom"/>
</dbReference>
<keyword evidence="4 6" id="KW-0067">ATP-binding</keyword>
<dbReference type="PROSITE" id="PS00108">
    <property type="entry name" value="PROTEIN_KINASE_ST"/>
    <property type="match status" value="1"/>
</dbReference>
<dbReference type="InterPro" id="IPR027417">
    <property type="entry name" value="P-loop_NTPase"/>
</dbReference>
<dbReference type="Pfam" id="PF20703">
    <property type="entry name" value="nSTAND1"/>
    <property type="match status" value="1"/>
</dbReference>
<feature type="repeat" description="WD" evidence="5">
    <location>
        <begin position="1516"/>
        <end position="1551"/>
    </location>
</feature>
<feature type="repeat" description="WD" evidence="5">
    <location>
        <begin position="2118"/>
        <end position="2159"/>
    </location>
</feature>
<dbReference type="EMBL" id="CP071793">
    <property type="protein sequence ID" value="QTD49593.1"/>
    <property type="molecule type" value="Genomic_DNA"/>
</dbReference>
<dbReference type="InterPro" id="IPR008271">
    <property type="entry name" value="Ser/Thr_kinase_AS"/>
</dbReference>
<feature type="repeat" description="WD" evidence="5">
    <location>
        <begin position="2160"/>
        <end position="2201"/>
    </location>
</feature>
<dbReference type="KEGG" id="scor:J3U87_28735"/>
<gene>
    <name evidence="9" type="ORF">J3U87_28735</name>
</gene>
<name>A0A8A4TJ17_SULCO</name>
<dbReference type="CDD" id="cd00200">
    <property type="entry name" value="WD40"/>
    <property type="match status" value="3"/>
</dbReference>
<feature type="repeat" description="WD" evidence="5">
    <location>
        <begin position="1984"/>
        <end position="2017"/>
    </location>
</feature>
<feature type="region of interest" description="Disordered" evidence="7">
    <location>
        <begin position="588"/>
        <end position="650"/>
    </location>
</feature>
<dbReference type="InterPro" id="IPR015943">
    <property type="entry name" value="WD40/YVTN_repeat-like_dom_sf"/>
</dbReference>
<dbReference type="InterPro" id="IPR011009">
    <property type="entry name" value="Kinase-like_dom_sf"/>
</dbReference>
<keyword evidence="9" id="KW-0418">Kinase</keyword>
<dbReference type="PRINTS" id="PR00320">
    <property type="entry name" value="GPROTEINBRPT"/>
</dbReference>
<dbReference type="Proteomes" id="UP000663929">
    <property type="component" value="Chromosome"/>
</dbReference>
<dbReference type="Pfam" id="PF25173">
    <property type="entry name" value="Beta-prop_WDR3_1st"/>
    <property type="match status" value="1"/>
</dbReference>
<dbReference type="GO" id="GO:0004672">
    <property type="term" value="F:protein kinase activity"/>
    <property type="evidence" value="ECO:0007669"/>
    <property type="project" value="InterPro"/>
</dbReference>
<proteinExistence type="predicted"/>
<evidence type="ECO:0000256" key="4">
    <source>
        <dbReference type="ARBA" id="ARBA00022840"/>
    </source>
</evidence>
<dbReference type="SUPFAM" id="SSF56112">
    <property type="entry name" value="Protein kinase-like (PK-like)"/>
    <property type="match status" value="1"/>
</dbReference>
<feature type="repeat" description="WD" evidence="5">
    <location>
        <begin position="2076"/>
        <end position="2117"/>
    </location>
</feature>
<evidence type="ECO:0000256" key="7">
    <source>
        <dbReference type="SAM" id="MobiDB-lite"/>
    </source>
</evidence>
<feature type="repeat" description="WD" evidence="5">
    <location>
        <begin position="2026"/>
        <end position="2057"/>
    </location>
</feature>
<evidence type="ECO:0000256" key="6">
    <source>
        <dbReference type="PROSITE-ProRule" id="PRU10141"/>
    </source>
</evidence>
<dbReference type="PROSITE" id="PS50294">
    <property type="entry name" value="WD_REPEATS_REGION"/>
    <property type="match status" value="16"/>
</dbReference>
<feature type="repeat" description="WD" evidence="5">
    <location>
        <begin position="1816"/>
        <end position="1857"/>
    </location>
</feature>
<evidence type="ECO:0000256" key="3">
    <source>
        <dbReference type="ARBA" id="ARBA00022741"/>
    </source>
</evidence>
<dbReference type="SUPFAM" id="SSF52540">
    <property type="entry name" value="P-loop containing nucleoside triphosphate hydrolases"/>
    <property type="match status" value="1"/>
</dbReference>
<evidence type="ECO:0000313" key="9">
    <source>
        <dbReference type="EMBL" id="QTD49593.1"/>
    </source>
</evidence>
<organism evidence="9 10">
    <name type="scientific">Sulfidibacter corallicola</name>
    <dbReference type="NCBI Taxonomy" id="2818388"/>
    <lineage>
        <taxon>Bacteria</taxon>
        <taxon>Pseudomonadati</taxon>
        <taxon>Acidobacteriota</taxon>
        <taxon>Holophagae</taxon>
        <taxon>Acanthopleuribacterales</taxon>
        <taxon>Acanthopleuribacteraceae</taxon>
        <taxon>Sulfidibacter</taxon>
    </lineage>
</organism>
<feature type="binding site" evidence="6">
    <location>
        <position position="395"/>
    </location>
    <ligand>
        <name>ATP</name>
        <dbReference type="ChEBI" id="CHEBI:30616"/>
    </ligand>
</feature>
<feature type="repeat" description="WD" evidence="5">
    <location>
        <begin position="1465"/>
        <end position="1511"/>
    </location>
</feature>
<keyword evidence="1 5" id="KW-0853">WD repeat</keyword>
<dbReference type="Pfam" id="PF00069">
    <property type="entry name" value="Pkinase"/>
    <property type="match status" value="1"/>
</dbReference>
<feature type="repeat" description="WD" evidence="5">
    <location>
        <begin position="1858"/>
        <end position="1899"/>
    </location>
</feature>
<dbReference type="InterPro" id="IPR020472">
    <property type="entry name" value="WD40_PAC1"/>
</dbReference>
<feature type="repeat" description="WD" evidence="5">
    <location>
        <begin position="2202"/>
        <end position="2236"/>
    </location>
</feature>
<dbReference type="InterPro" id="IPR000719">
    <property type="entry name" value="Prot_kinase_dom"/>
</dbReference>
<feature type="domain" description="Protein kinase" evidence="8">
    <location>
        <begin position="364"/>
        <end position="686"/>
    </location>
</feature>
<accession>A0A8A4TJ17</accession>
<dbReference type="PROSITE" id="PS00678">
    <property type="entry name" value="WD_REPEATS_1"/>
    <property type="match status" value="11"/>
</dbReference>
<dbReference type="RefSeq" id="WP_237379224.1">
    <property type="nucleotide sequence ID" value="NZ_CP071793.1"/>
</dbReference>
<dbReference type="SMART" id="SM00320">
    <property type="entry name" value="WD40"/>
    <property type="match status" value="20"/>
</dbReference>
<dbReference type="Pfam" id="PF12770">
    <property type="entry name" value="CHAT"/>
    <property type="match status" value="1"/>
</dbReference>
<feature type="repeat" description="WD" evidence="5">
    <location>
        <begin position="1774"/>
        <end position="1815"/>
    </location>
</feature>
<keyword evidence="2" id="KW-0677">Repeat</keyword>
<evidence type="ECO:0000256" key="1">
    <source>
        <dbReference type="ARBA" id="ARBA00022574"/>
    </source>
</evidence>
<evidence type="ECO:0000259" key="8">
    <source>
        <dbReference type="PROSITE" id="PS50011"/>
    </source>
</evidence>
<dbReference type="PANTHER" id="PTHR19879">
    <property type="entry name" value="TRANSCRIPTION INITIATION FACTOR TFIID"/>
    <property type="match status" value="1"/>
</dbReference>
<keyword evidence="3 6" id="KW-0547">Nucleotide-binding</keyword>
<dbReference type="InterPro" id="IPR036322">
    <property type="entry name" value="WD40_repeat_dom_sf"/>
</dbReference>
<dbReference type="GO" id="GO:0005524">
    <property type="term" value="F:ATP binding"/>
    <property type="evidence" value="ECO:0007669"/>
    <property type="project" value="UniProtKB-UniRule"/>
</dbReference>
<dbReference type="InterPro" id="IPR001680">
    <property type="entry name" value="WD40_rpt"/>
</dbReference>
<dbReference type="Gene3D" id="3.40.50.300">
    <property type="entry name" value="P-loop containing nucleotide triphosphate hydrolases"/>
    <property type="match status" value="1"/>
</dbReference>
<dbReference type="SUPFAM" id="SSF50978">
    <property type="entry name" value="WD40 repeat-like"/>
    <property type="match status" value="3"/>
</dbReference>
<sequence length="2407" mass="262781">MPAFGDLELALNRGDTGYVMQMRYDQPDSDVHIRLSPTDHELTFRIEELEAARRSPMRYGVLLAEDLFADEEVKKTFLQICTDATSRGAGLRVRLSLAANLPELHALHWETLCDPVSGDPLFLGEGIVFSRMPTFADWRPVVIGDSPQLKAVVAVASPKNATDFDLVPFDRSAETDRAMKGLDYLNPTAVEPADPEAILSVMREGCDLLYLVCHGSFEKNTAWLWLEDRNGMANRVAARDLARRIADLEHPPRLIVLVSPDNSASPANHPLAKLGPELAAAGVPAVLALLGAVSEKAMDHFMPAFFHELDRHATIDRAVAAARGALRNSPDWWKPVLFLRLKSGRLWRTRYQEQDMIGRHIGPYRLERELGRGGMGAVYLGVRSDGELRMKVAVKLLNREMTSPRMLDRFRRERQVLADLNHPHIAVLHDAGTTEDGFPWFIMEYIEGEHIDQWCIQNQPPTATLLRMIRKSAEALGYAHRAGIVHRDIKPHNLMVTEAGEPKLLDFGIARLAHLEETDTAGRGEVLMTPAYAAPEQRMGHPVEEATDVYALGLVLLQLLTGFAPNHLDCKPSEAITRLMAEGRQATVAMDPPNDDPTVPFPSTHKSHPSGETQPSPLAGEPDSNAAQMENGTIAPGASNALEDPRHQGEPLPEALGYVLRRALATNPRERYHDMDELIAGLNRVLAALLRNRSDQPGTKKVYDALFWYHPDDADSVAELTHYLENEADLRIWQKPEWQGLSPDGSSRALDTALELSRACLICLGPGQGHARETPWEHDPAKRDTLAFRAEDLRLIPLLLPGAAFPEKQSELPVYLRGLTWRRLDNRHDHSDLAQLAEAIRGIRTDERASSLPAGICPFRGLEVFREEDRHLFFGREAVVQRVTEYLDRHPFIALLGPSGSGKSSVVQAGVIPWLRDRDYAVALFTPTHQPLEELAFVLRSLLRESGSDQPTEYLLNRLRSSPEALHFITREIFDQRGQQRLCLVIDQFEEIFTLAKDARERAAFVAGLCYAVDQPGSKVSVLVTMRSDFLGKCVVFPDINHLFLEHALQVTPMNRGELARAIETPARLSGLSLEPGLLERILDDVAGAPGELPLLEHALLELYERRRGTLLTLAAYGEIGGIEGALARRAESEYAALDDHERQTLRKMFVLCLIHPGEGAEDTRRRATGEELVAVGGATVESLIQRWTASRLLTGTRDEGRDVDLVDVAHEALIRRWKRIGEWMAEDRETARLLNRLRQSARAWADADRSEDHLLRGGPLYQMKELVAREEPHLGALEKEFVAAGVALAEREIRAGEETAARLRRRRNQAFAATAVALLLAALAFAMFFRSHREKIRAQAEKTRAEAAQQIAEQRTLESNYSLAVMYTEKAGNALENHQPQEAWLYALAALSGHIPEDRSLPAAVGRFADPAMEHAANLLWTTPVDHGVNRAAFSPDGGLLALAGKDHLIRLIDRKNGGPAGLLVGHTNHIRALAFRPGVAGSSEGLLASAGEDFKVHLWTLPDGPWASSGPSRVLDHGETVVDLAFSPDGETLATATSEGTVQLWSLASPPKREPTAIWTAGETPLASLAFSTDGTLLARGSDSGILEVRSLATGETIAVLDAKAGRLSDLEATGNRWLSAHAGGDILIWDPSKQAPERIASGQSGGVAALAVLPDGRTLVSLGSDGSMVSWDLHGGERLATLRPARASRRAFGDWRMDLVPDPEGTTLSVLWERWSLWDLSSGERKAALSGHSAEIRGIAFSPDGKTLASASGDRKILLWDVQSGTQKAALSGHEGTVWSVAFSPDGHTLASASLDRTILLWDIQARTPRASLVGHSAPIWSIAYSPDGRTLASASYDQTIKLWDAATGAALQTLSGHSAEVWSVAFAPDGKTLASGSSDQTIKLWDLATGKIEKDLSGHSAGVFSVAFNPAGNTLASGSFDQTIKLWHPATGEARATLRGHSAQIRSLAFAPDGRTLASASYDQSIKLWDTVTGEEPTTFSGHSDLAYHVAFSPDGRLLASASFDHTVKLWDVTCAQAPAALAGHDASVWSVAFAPDGASLVSASFDQTLKFWPAPAGNTGAPPKPESLATGVGHSAEVLSVSFSPDGRLVASASYDQTVRLWDATSGASKGLLQGHTAQVFSVAFSPRSNALASASWDKTIKIWDVDRKEARLTLSGHDAAAYHAIFSPDGHSLASASRDKTVRLWDVRTGRERATLSGHSGAVLGLAFSPDGQILASASRDRSVKLWDVRDIDGQAASGKAFATLAGHRGAVLGVAFSPDGRTLATSSGDDSVRLWDVASQRPLATLLAHAGDVNRLAFAPDGRTLVTPHDDGSLHVWRLDDLAPFIATRQDRAAWHQIRQRALFHFGYRLDEAGLVHEKRFVLAPLNGFDFPERHSYADLARPKPRDTKLIRWLRQGGRD</sequence>
<dbReference type="CDD" id="cd14014">
    <property type="entry name" value="STKc_PknB_like"/>
    <property type="match status" value="1"/>
</dbReference>
<feature type="repeat" description="WD" evidence="5">
    <location>
        <begin position="1643"/>
        <end position="1684"/>
    </location>
</feature>
<dbReference type="PANTHER" id="PTHR19879:SF9">
    <property type="entry name" value="TRANSCRIPTION INITIATION FACTOR TFIID SUBUNIT 5"/>
    <property type="match status" value="1"/>
</dbReference>
<feature type="repeat" description="WD" evidence="5">
    <location>
        <begin position="1732"/>
        <end position="1773"/>
    </location>
</feature>
<evidence type="ECO:0000256" key="5">
    <source>
        <dbReference type="PROSITE-ProRule" id="PRU00221"/>
    </source>
</evidence>
<feature type="repeat" description="WD" evidence="5">
    <location>
        <begin position="2251"/>
        <end position="2292"/>
    </location>
</feature>